<dbReference type="Proteomes" id="UP000095283">
    <property type="component" value="Unplaced"/>
</dbReference>
<reference evidence="2" key="1">
    <citation type="submission" date="2016-11" db="UniProtKB">
        <authorList>
            <consortium name="WormBaseParasite"/>
        </authorList>
    </citation>
    <scope>IDENTIFICATION</scope>
</reference>
<evidence type="ECO:0000313" key="2">
    <source>
        <dbReference type="WBParaSite" id="Hba_10496"/>
    </source>
</evidence>
<organism evidence="1 2">
    <name type="scientific">Heterorhabditis bacteriophora</name>
    <name type="common">Entomopathogenic nematode worm</name>
    <dbReference type="NCBI Taxonomy" id="37862"/>
    <lineage>
        <taxon>Eukaryota</taxon>
        <taxon>Metazoa</taxon>
        <taxon>Ecdysozoa</taxon>
        <taxon>Nematoda</taxon>
        <taxon>Chromadorea</taxon>
        <taxon>Rhabditida</taxon>
        <taxon>Rhabditina</taxon>
        <taxon>Rhabditomorpha</taxon>
        <taxon>Strongyloidea</taxon>
        <taxon>Heterorhabditidae</taxon>
        <taxon>Heterorhabditis</taxon>
    </lineage>
</organism>
<dbReference type="WBParaSite" id="Hba_10496">
    <property type="protein sequence ID" value="Hba_10496"/>
    <property type="gene ID" value="Hba_10496"/>
</dbReference>
<dbReference type="AlphaFoldDB" id="A0A1I7WZ02"/>
<evidence type="ECO:0000313" key="1">
    <source>
        <dbReference type="Proteomes" id="UP000095283"/>
    </source>
</evidence>
<proteinExistence type="predicted"/>
<accession>A0A1I7WZ02</accession>
<protein>
    <submittedName>
        <fullName evidence="2">Uncharacterized protein</fullName>
    </submittedName>
</protein>
<name>A0A1I7WZ02_HETBA</name>
<keyword evidence="1" id="KW-1185">Reference proteome</keyword>
<sequence>MRYIFIYKPYNVLSACTHSDAQHSGVNHAYVILRSVLETPTLSFRTPDAYVILPSVLETPNLSITWNIRGQLQASTPGSRGVKHSLKKSSFSASTPVRLLRRVLPYNIPAFDKRRSLAIEVGTRENVLRASLASLGKTNWLLLQKSRKLQSMCTRFLLNIEEYIVNSI</sequence>